<dbReference type="InterPro" id="IPR017337">
    <property type="entry name" value="ZRANB2"/>
</dbReference>
<feature type="compositionally biased region" description="Basic and acidic residues" evidence="13">
    <location>
        <begin position="135"/>
        <end position="161"/>
    </location>
</feature>
<evidence type="ECO:0000256" key="5">
    <source>
        <dbReference type="ARBA" id="ARBA00022737"/>
    </source>
</evidence>
<evidence type="ECO:0000256" key="11">
    <source>
        <dbReference type="PIRNR" id="PIRNR037956"/>
    </source>
</evidence>
<feature type="domain" description="RanBP2-type" evidence="14">
    <location>
        <begin position="10"/>
        <end position="41"/>
    </location>
</feature>
<reference evidence="15" key="2">
    <citation type="submission" date="2020-06" db="EMBL/GenBank/DDBJ databases">
        <authorList>
            <person name="Sheffer M."/>
        </authorList>
    </citation>
    <scope>NUCLEOTIDE SEQUENCE</scope>
</reference>
<keyword evidence="16" id="KW-1185">Reference proteome</keyword>
<evidence type="ECO:0000256" key="8">
    <source>
        <dbReference type="ARBA" id="ARBA00022884"/>
    </source>
</evidence>
<feature type="compositionally biased region" description="Basic residues" evidence="13">
    <location>
        <begin position="275"/>
        <end position="292"/>
    </location>
</feature>
<keyword evidence="4 11" id="KW-0479">Metal-binding</keyword>
<comment type="similarity">
    <text evidence="10 11">Belongs to the ZRANB2 family.</text>
</comment>
<dbReference type="SUPFAM" id="SSF90209">
    <property type="entry name" value="Ran binding protein zinc finger-like"/>
    <property type="match status" value="2"/>
</dbReference>
<protein>
    <recommendedName>
        <fullName evidence="2 11">Zinc finger Ran-binding domain-containing protein 2</fullName>
    </recommendedName>
</protein>
<dbReference type="GO" id="GO:0008270">
    <property type="term" value="F:zinc ion binding"/>
    <property type="evidence" value="ECO:0007669"/>
    <property type="project" value="UniProtKB-KW"/>
</dbReference>
<comment type="subcellular location">
    <subcellularLocation>
        <location evidence="1 11">Nucleus</location>
    </subcellularLocation>
</comment>
<dbReference type="Proteomes" id="UP000807504">
    <property type="component" value="Unassembled WGS sequence"/>
</dbReference>
<evidence type="ECO:0000256" key="6">
    <source>
        <dbReference type="ARBA" id="ARBA00022771"/>
    </source>
</evidence>
<dbReference type="OrthoDB" id="1878647at2759"/>
<evidence type="ECO:0000313" key="16">
    <source>
        <dbReference type="Proteomes" id="UP000807504"/>
    </source>
</evidence>
<evidence type="ECO:0000256" key="1">
    <source>
        <dbReference type="ARBA" id="ARBA00004123"/>
    </source>
</evidence>
<keyword evidence="9 11" id="KW-0539">Nucleus</keyword>
<dbReference type="OMA" id="WICPDID"/>
<feature type="domain" description="RanBP2-type" evidence="14">
    <location>
        <begin position="65"/>
        <end position="94"/>
    </location>
</feature>
<dbReference type="InterPro" id="IPR036443">
    <property type="entry name" value="Znf_RanBP2_sf"/>
</dbReference>
<gene>
    <name evidence="15" type="ORF">HNY73_002191</name>
</gene>
<keyword evidence="3" id="KW-0597">Phosphoprotein</keyword>
<dbReference type="AlphaFoldDB" id="A0A8T0FX13"/>
<sequence length="292" mass="33270">MSSSEKFKMNDGDWICSDTQCSNVNFARRSTCNRCGKEKTAIPQRKKLGHEIGKAAAEKSRGLFSADDWQCGRCGNVNWARRQTCNMCNAPKFGEVEERTGLGGGYNERENVEYIEREESDGEYDEFGRKKKKYRGDEKPLKNKYQSLKDEKVKEISKQKYEEEEEEDDEDDEDGDLSKYDLTGWGDDDEEGENDKSKKENSTSRSHSSASSRSSRSKSRSSSSSSRSSKSSHSSSDSEKPKLKNKRQYSRSRSNSPERRKKSRKGSSSSSRSSSRSRSRSKSHSPVNNRKR</sequence>
<dbReference type="FunFam" id="4.10.1060.10:FF:000004">
    <property type="entry name" value="Zinc finger Ran-binding domain-containing protein 2"/>
    <property type="match status" value="1"/>
</dbReference>
<comment type="caution">
    <text evidence="15">The sequence shown here is derived from an EMBL/GenBank/DDBJ whole genome shotgun (WGS) entry which is preliminary data.</text>
</comment>
<evidence type="ECO:0000256" key="9">
    <source>
        <dbReference type="ARBA" id="ARBA00023242"/>
    </source>
</evidence>
<feature type="region of interest" description="Disordered" evidence="13">
    <location>
        <begin position="117"/>
        <end position="292"/>
    </location>
</feature>
<feature type="compositionally biased region" description="Acidic residues" evidence="13">
    <location>
        <begin position="162"/>
        <end position="175"/>
    </location>
</feature>
<accession>A0A8T0FX13</accession>
<dbReference type="Gene3D" id="4.10.1060.10">
    <property type="entry name" value="Zinc finger, RanBP2-type"/>
    <property type="match status" value="2"/>
</dbReference>
<dbReference type="PANTHER" id="PTHR12999">
    <property type="entry name" value="ZINC FINGER RAN-BINDING DOMAIN-CONTAINING PROTEIN 2 ZRANB2-RELATED"/>
    <property type="match status" value="1"/>
</dbReference>
<evidence type="ECO:0000256" key="7">
    <source>
        <dbReference type="ARBA" id="ARBA00022833"/>
    </source>
</evidence>
<dbReference type="GO" id="GO:0005634">
    <property type="term" value="C:nucleus"/>
    <property type="evidence" value="ECO:0007669"/>
    <property type="project" value="UniProtKB-SubCell"/>
</dbReference>
<evidence type="ECO:0000313" key="15">
    <source>
        <dbReference type="EMBL" id="KAF8794189.1"/>
    </source>
</evidence>
<dbReference type="PANTHER" id="PTHR12999:SF17">
    <property type="entry name" value="ZINC FINGER RAN-BINDING DOMAIN-CONTAINING PROTEIN 2"/>
    <property type="match status" value="1"/>
</dbReference>
<dbReference type="GO" id="GO:0003723">
    <property type="term" value="F:RNA binding"/>
    <property type="evidence" value="ECO:0007669"/>
    <property type="project" value="UniProtKB-KW"/>
</dbReference>
<dbReference type="PIRSF" id="PIRSF037956">
    <property type="entry name" value="UCP037956_ZnF_Ran"/>
    <property type="match status" value="1"/>
</dbReference>
<evidence type="ECO:0000259" key="14">
    <source>
        <dbReference type="PROSITE" id="PS50199"/>
    </source>
</evidence>
<dbReference type="EMBL" id="JABXBU010000002">
    <property type="protein sequence ID" value="KAF8794189.1"/>
    <property type="molecule type" value="Genomic_DNA"/>
</dbReference>
<organism evidence="15 16">
    <name type="scientific">Argiope bruennichi</name>
    <name type="common">Wasp spider</name>
    <name type="synonym">Aranea bruennichi</name>
    <dbReference type="NCBI Taxonomy" id="94029"/>
    <lineage>
        <taxon>Eukaryota</taxon>
        <taxon>Metazoa</taxon>
        <taxon>Ecdysozoa</taxon>
        <taxon>Arthropoda</taxon>
        <taxon>Chelicerata</taxon>
        <taxon>Arachnida</taxon>
        <taxon>Araneae</taxon>
        <taxon>Araneomorphae</taxon>
        <taxon>Entelegynae</taxon>
        <taxon>Araneoidea</taxon>
        <taxon>Araneidae</taxon>
        <taxon>Argiope</taxon>
    </lineage>
</organism>
<proteinExistence type="inferred from homology"/>
<keyword evidence="6 12" id="KW-0863">Zinc-finger</keyword>
<dbReference type="GO" id="GO:0001530">
    <property type="term" value="F:lipopolysaccharide binding"/>
    <property type="evidence" value="ECO:0007669"/>
    <property type="project" value="TreeGrafter"/>
</dbReference>
<evidence type="ECO:0000256" key="10">
    <source>
        <dbReference type="ARBA" id="ARBA00025731"/>
    </source>
</evidence>
<name>A0A8T0FX13_ARGBR</name>
<evidence type="ECO:0000256" key="13">
    <source>
        <dbReference type="SAM" id="MobiDB-lite"/>
    </source>
</evidence>
<feature type="compositionally biased region" description="Low complexity" evidence="13">
    <location>
        <begin position="203"/>
        <end position="235"/>
    </location>
</feature>
<dbReference type="PROSITE" id="PS01358">
    <property type="entry name" value="ZF_RANBP2_1"/>
    <property type="match status" value="2"/>
</dbReference>
<dbReference type="PROSITE" id="PS50199">
    <property type="entry name" value="ZF_RANBP2_2"/>
    <property type="match status" value="2"/>
</dbReference>
<dbReference type="GO" id="GO:0006396">
    <property type="term" value="P:RNA processing"/>
    <property type="evidence" value="ECO:0007669"/>
    <property type="project" value="InterPro"/>
</dbReference>
<evidence type="ECO:0000256" key="2">
    <source>
        <dbReference type="ARBA" id="ARBA00017543"/>
    </source>
</evidence>
<keyword evidence="7 11" id="KW-0862">Zinc</keyword>
<keyword evidence="5" id="KW-0677">Repeat</keyword>
<reference evidence="15" key="1">
    <citation type="journal article" date="2020" name="bioRxiv">
        <title>Chromosome-level reference genome of the European wasp spider Argiope bruennichi: a resource for studies on range expansion and evolutionary adaptation.</title>
        <authorList>
            <person name="Sheffer M.M."/>
            <person name="Hoppe A."/>
            <person name="Krehenwinkel H."/>
            <person name="Uhl G."/>
            <person name="Kuss A.W."/>
            <person name="Jensen L."/>
            <person name="Jensen C."/>
            <person name="Gillespie R.G."/>
            <person name="Hoff K.J."/>
            <person name="Prost S."/>
        </authorList>
    </citation>
    <scope>NUCLEOTIDE SEQUENCE</scope>
</reference>
<dbReference type="SMART" id="SM00547">
    <property type="entry name" value="ZnF_RBZ"/>
    <property type="match status" value="2"/>
</dbReference>
<evidence type="ECO:0000256" key="3">
    <source>
        <dbReference type="ARBA" id="ARBA00022553"/>
    </source>
</evidence>
<evidence type="ECO:0000256" key="4">
    <source>
        <dbReference type="ARBA" id="ARBA00022723"/>
    </source>
</evidence>
<dbReference type="Pfam" id="PF00641">
    <property type="entry name" value="Zn_ribbon_RanBP"/>
    <property type="match status" value="2"/>
</dbReference>
<dbReference type="InterPro" id="IPR001876">
    <property type="entry name" value="Znf_RanBP2"/>
</dbReference>
<evidence type="ECO:0000256" key="12">
    <source>
        <dbReference type="PROSITE-ProRule" id="PRU00322"/>
    </source>
</evidence>
<keyword evidence="8 11" id="KW-0694">RNA-binding</keyword>